<feature type="compositionally biased region" description="Gly residues" evidence="1">
    <location>
        <begin position="413"/>
        <end position="424"/>
    </location>
</feature>
<comment type="caution">
    <text evidence="2">The sequence shown here is derived from an EMBL/GenBank/DDBJ whole genome shotgun (WGS) entry which is preliminary data.</text>
</comment>
<feature type="region of interest" description="Disordered" evidence="1">
    <location>
        <begin position="172"/>
        <end position="192"/>
    </location>
</feature>
<feature type="compositionally biased region" description="Basic and acidic residues" evidence="1">
    <location>
        <begin position="491"/>
        <end position="501"/>
    </location>
</feature>
<dbReference type="AlphaFoldDB" id="A0A9W6ZZC8"/>
<feature type="non-terminal residue" evidence="2">
    <location>
        <position position="1"/>
    </location>
</feature>
<evidence type="ECO:0000313" key="2">
    <source>
        <dbReference type="EMBL" id="GMH60716.1"/>
    </source>
</evidence>
<dbReference type="EMBL" id="BRXZ01001048">
    <property type="protein sequence ID" value="GMH60716.1"/>
    <property type="molecule type" value="Genomic_DNA"/>
</dbReference>
<protein>
    <submittedName>
        <fullName evidence="2">Uncharacterized protein</fullName>
    </submittedName>
</protein>
<reference evidence="2" key="1">
    <citation type="submission" date="2022-07" db="EMBL/GenBank/DDBJ databases">
        <title>Genome analysis of Parmales, a sister group of diatoms, reveals the evolutionary specialization of diatoms from phago-mixotrophs to photoautotrophs.</title>
        <authorList>
            <person name="Ban H."/>
            <person name="Sato S."/>
            <person name="Yoshikawa S."/>
            <person name="Kazumasa Y."/>
            <person name="Nakamura Y."/>
            <person name="Ichinomiya M."/>
            <person name="Saitoh K."/>
            <person name="Sato N."/>
            <person name="Blanc-Mathieu R."/>
            <person name="Endo H."/>
            <person name="Kuwata A."/>
            <person name="Ogata H."/>
        </authorList>
    </citation>
    <scope>NUCLEOTIDE SEQUENCE</scope>
</reference>
<sequence>MDDSTVSSTVSSTDMLDDYLSQELTLPTTTPKRPLIPPSTVTSKLNSLLRTPPVESNDILRLAEDSFGVTTTAKKRASLASLSPPLDPPPDSTSLDIPSSLPPPASLDAYLTSSSLPNSPAHSLSPPSSPLSDNSFELVNQSKLARQSARNSSIMTSAKKHALRLDHPDRLYVDPSVLPTASSPTRPSRTERYRNEALSKLSSAVAPLVRKALVPSSSASHDPDVILRRLQDHHQMRLASLSKTRMIMDDDDDDLLNLSLDDSFNVSMGEDASVNLSVSDDVFNAVSSHAMKVSKNLGVGKVNSTIQEVLRLLSKFNETNNLTIDSPQSLFKTPAPLPGSGQNLQTPDTLQTIASSLQNLVSKFSEIGQQQERFYRQQSSRGGGSFVAASALDVSLARPAPGQFEDIDEEGCGEGGGGGGGLGGASPSLEDVNVSEIKKDDQSTTTTATIKTTRTNASSETENSVRKSSMFGIRGFSSPPPRRKSRPATTRAKEPAEKAEEIAEKKTVGNNLGSLGVAKEESQIQSTINSTPQTLPTFDSIMYINNRNAALSNLHLRSRLSSSSTQTVYDSNFDSHTTSVYEVSSASPSPGPSAVPSTSPSGGRVGGSLVTSSTSTDPYISPIKLHASRAFLAYFRRAIALPWFHLWRLNAAPPLGITTAPKPRNA</sequence>
<name>A0A9W6ZZC8_9STRA</name>
<feature type="region of interest" description="Disordered" evidence="1">
    <location>
        <begin position="582"/>
        <end position="610"/>
    </location>
</feature>
<dbReference type="OrthoDB" id="10579038at2759"/>
<dbReference type="Proteomes" id="UP001165082">
    <property type="component" value="Unassembled WGS sequence"/>
</dbReference>
<evidence type="ECO:0000313" key="3">
    <source>
        <dbReference type="Proteomes" id="UP001165082"/>
    </source>
</evidence>
<feature type="compositionally biased region" description="Low complexity" evidence="1">
    <location>
        <begin position="583"/>
        <end position="610"/>
    </location>
</feature>
<evidence type="ECO:0000256" key="1">
    <source>
        <dbReference type="SAM" id="MobiDB-lite"/>
    </source>
</evidence>
<organism evidence="2 3">
    <name type="scientific">Triparma retinervis</name>
    <dbReference type="NCBI Taxonomy" id="2557542"/>
    <lineage>
        <taxon>Eukaryota</taxon>
        <taxon>Sar</taxon>
        <taxon>Stramenopiles</taxon>
        <taxon>Ochrophyta</taxon>
        <taxon>Bolidophyceae</taxon>
        <taxon>Parmales</taxon>
        <taxon>Triparmaceae</taxon>
        <taxon>Triparma</taxon>
    </lineage>
</organism>
<feature type="compositionally biased region" description="Low complexity" evidence="1">
    <location>
        <begin position="106"/>
        <end position="135"/>
    </location>
</feature>
<feature type="region of interest" description="Disordered" evidence="1">
    <location>
        <begin position="403"/>
        <end position="501"/>
    </location>
</feature>
<proteinExistence type="predicted"/>
<accession>A0A9W6ZZC8</accession>
<gene>
    <name evidence="2" type="ORF">TrRE_jg11002</name>
</gene>
<keyword evidence="3" id="KW-1185">Reference proteome</keyword>
<feature type="compositionally biased region" description="Low complexity" evidence="1">
    <location>
        <begin position="444"/>
        <end position="455"/>
    </location>
</feature>
<feature type="region of interest" description="Disordered" evidence="1">
    <location>
        <begin position="76"/>
        <end position="135"/>
    </location>
</feature>